<dbReference type="InterPro" id="IPR007351">
    <property type="entry name" value="YjbR"/>
</dbReference>
<dbReference type="InterPro" id="IPR038056">
    <property type="entry name" value="YjbR-like_sf"/>
</dbReference>
<proteinExistence type="predicted"/>
<evidence type="ECO:0000313" key="2">
    <source>
        <dbReference type="Proteomes" id="UP001501461"/>
    </source>
</evidence>
<name>A0ABP5GCW9_9MICC</name>
<sequence>MKLTGKKLQQIARARAESLPGVSNGQPFTESLDVYKVADKVFLIVTDDPDELIITIKADPDHGDALRQDYPTIIPGRYLDNEHWVSVGAGSGISEDLVKDLVDDSYELVRESLPQKDRPND</sequence>
<reference evidence="2" key="1">
    <citation type="journal article" date="2019" name="Int. J. Syst. Evol. Microbiol.">
        <title>The Global Catalogue of Microorganisms (GCM) 10K type strain sequencing project: providing services to taxonomists for standard genome sequencing and annotation.</title>
        <authorList>
            <consortium name="The Broad Institute Genomics Platform"/>
            <consortium name="The Broad Institute Genome Sequencing Center for Infectious Disease"/>
            <person name="Wu L."/>
            <person name="Ma J."/>
        </authorList>
    </citation>
    <scope>NUCLEOTIDE SEQUENCE [LARGE SCALE GENOMIC DNA]</scope>
    <source>
        <strain evidence="2">JCM 13595</strain>
    </source>
</reference>
<dbReference type="GO" id="GO:0003677">
    <property type="term" value="F:DNA binding"/>
    <property type="evidence" value="ECO:0007669"/>
    <property type="project" value="UniProtKB-KW"/>
</dbReference>
<dbReference type="PANTHER" id="PTHR35145:SF1">
    <property type="entry name" value="CYTOPLASMIC PROTEIN"/>
    <property type="match status" value="1"/>
</dbReference>
<keyword evidence="2" id="KW-1185">Reference proteome</keyword>
<gene>
    <name evidence="1" type="ORF">GCM10009720_26230</name>
</gene>
<dbReference type="RefSeq" id="WP_343959477.1">
    <property type="nucleotide sequence ID" value="NZ_BAAAMN010000051.1"/>
</dbReference>
<dbReference type="EMBL" id="BAAAMN010000051">
    <property type="protein sequence ID" value="GAA2044091.1"/>
    <property type="molecule type" value="Genomic_DNA"/>
</dbReference>
<dbReference type="SUPFAM" id="SSF142906">
    <property type="entry name" value="YjbR-like"/>
    <property type="match status" value="1"/>
</dbReference>
<dbReference type="Proteomes" id="UP001501461">
    <property type="component" value="Unassembled WGS sequence"/>
</dbReference>
<dbReference type="InterPro" id="IPR058532">
    <property type="entry name" value="YjbR/MT2646/Rv2570-like"/>
</dbReference>
<dbReference type="Gene3D" id="3.90.1150.30">
    <property type="match status" value="1"/>
</dbReference>
<dbReference type="PANTHER" id="PTHR35145">
    <property type="entry name" value="CYTOPLASMIC PROTEIN-RELATED"/>
    <property type="match status" value="1"/>
</dbReference>
<dbReference type="Pfam" id="PF04237">
    <property type="entry name" value="YjbR"/>
    <property type="match status" value="1"/>
</dbReference>
<organism evidence="1 2">
    <name type="scientific">Yaniella flava</name>
    <dbReference type="NCBI Taxonomy" id="287930"/>
    <lineage>
        <taxon>Bacteria</taxon>
        <taxon>Bacillati</taxon>
        <taxon>Actinomycetota</taxon>
        <taxon>Actinomycetes</taxon>
        <taxon>Micrococcales</taxon>
        <taxon>Micrococcaceae</taxon>
        <taxon>Yaniella</taxon>
    </lineage>
</organism>
<accession>A0ABP5GCW9</accession>
<comment type="caution">
    <text evidence="1">The sequence shown here is derived from an EMBL/GenBank/DDBJ whole genome shotgun (WGS) entry which is preliminary data.</text>
</comment>
<protein>
    <submittedName>
        <fullName evidence="1">MmcQ/YjbR family DNA-binding protein</fullName>
    </submittedName>
</protein>
<keyword evidence="1" id="KW-0238">DNA-binding</keyword>
<evidence type="ECO:0000313" key="1">
    <source>
        <dbReference type="EMBL" id="GAA2044091.1"/>
    </source>
</evidence>